<dbReference type="Proteomes" id="UP000184363">
    <property type="component" value="Unassembled WGS sequence"/>
</dbReference>
<evidence type="ECO:0000313" key="4">
    <source>
        <dbReference type="Proteomes" id="UP000184363"/>
    </source>
</evidence>
<dbReference type="RefSeq" id="WP_073459585.1">
    <property type="nucleotide sequence ID" value="NZ_FRAP01000021.1"/>
</dbReference>
<dbReference type="GO" id="GO:0016740">
    <property type="term" value="F:transferase activity"/>
    <property type="evidence" value="ECO:0007669"/>
    <property type="project" value="UniProtKB-KW"/>
</dbReference>
<dbReference type="PANTHER" id="PTHR48090">
    <property type="entry name" value="UNDECAPRENYL-PHOSPHATE 4-DEOXY-4-FORMAMIDO-L-ARABINOSE TRANSFERASE-RELATED"/>
    <property type="match status" value="1"/>
</dbReference>
<evidence type="ECO:0000259" key="2">
    <source>
        <dbReference type="Pfam" id="PF00535"/>
    </source>
</evidence>
<dbReference type="InterPro" id="IPR029044">
    <property type="entry name" value="Nucleotide-diphossugar_trans"/>
</dbReference>
<reference evidence="3 4" key="1">
    <citation type="submission" date="2016-11" db="EMBL/GenBank/DDBJ databases">
        <authorList>
            <person name="Jaros S."/>
            <person name="Januszkiewicz K."/>
            <person name="Wedrychowicz H."/>
        </authorList>
    </citation>
    <scope>NUCLEOTIDE SEQUENCE [LARGE SCALE GENOMIC DNA]</scope>
    <source>
        <strain evidence="3 4">DSM 43832</strain>
    </source>
</reference>
<dbReference type="SUPFAM" id="SSF53448">
    <property type="entry name" value="Nucleotide-diphospho-sugar transferases"/>
    <property type="match status" value="1"/>
</dbReference>
<dbReference type="Pfam" id="PF00535">
    <property type="entry name" value="Glycos_transf_2"/>
    <property type="match status" value="1"/>
</dbReference>
<dbReference type="InterPro" id="IPR001173">
    <property type="entry name" value="Glyco_trans_2-like"/>
</dbReference>
<dbReference type="InterPro" id="IPR050256">
    <property type="entry name" value="Glycosyltransferase_2"/>
</dbReference>
<name>A0A1M6YU21_PSETH</name>
<proteinExistence type="inferred from homology"/>
<dbReference type="OrthoDB" id="9797819at2"/>
<comment type="similarity">
    <text evidence="1">Belongs to the glycosyltransferase 2 family.</text>
</comment>
<dbReference type="CDD" id="cd04179">
    <property type="entry name" value="DPM_DPG-synthase_like"/>
    <property type="match status" value="1"/>
</dbReference>
<dbReference type="Gene3D" id="3.90.550.10">
    <property type="entry name" value="Spore Coat Polysaccharide Biosynthesis Protein SpsA, Chain A"/>
    <property type="match status" value="1"/>
</dbReference>
<dbReference type="AlphaFoldDB" id="A0A1M6YU21"/>
<organism evidence="3 4">
    <name type="scientific">Pseudonocardia thermophila</name>
    <dbReference type="NCBI Taxonomy" id="1848"/>
    <lineage>
        <taxon>Bacteria</taxon>
        <taxon>Bacillati</taxon>
        <taxon>Actinomycetota</taxon>
        <taxon>Actinomycetes</taxon>
        <taxon>Pseudonocardiales</taxon>
        <taxon>Pseudonocardiaceae</taxon>
        <taxon>Pseudonocardia</taxon>
    </lineage>
</organism>
<feature type="domain" description="Glycosyltransferase 2-like" evidence="2">
    <location>
        <begin position="39"/>
        <end position="197"/>
    </location>
</feature>
<accession>A0A1M6YU21</accession>
<dbReference type="PANTHER" id="PTHR48090:SF7">
    <property type="entry name" value="RFBJ PROTEIN"/>
    <property type="match status" value="1"/>
</dbReference>
<keyword evidence="3" id="KW-0808">Transferase</keyword>
<dbReference type="EMBL" id="FRAP01000021">
    <property type="protein sequence ID" value="SHL21811.1"/>
    <property type="molecule type" value="Genomic_DNA"/>
</dbReference>
<evidence type="ECO:0000256" key="1">
    <source>
        <dbReference type="ARBA" id="ARBA00006739"/>
    </source>
</evidence>
<dbReference type="STRING" id="1848.SAMN05443637_12176"/>
<gene>
    <name evidence="3" type="ORF">SAMN05443637_12176</name>
</gene>
<keyword evidence="4" id="KW-1185">Reference proteome</keyword>
<protein>
    <submittedName>
        <fullName evidence="3">Glycosyltransferase involved in cell wall bisynthesis</fullName>
    </submittedName>
</protein>
<evidence type="ECO:0000313" key="3">
    <source>
        <dbReference type="EMBL" id="SHL21811.1"/>
    </source>
</evidence>
<sequence>MTATIGPGAPEQPIDILACAPVGEPAPAPRRWPTIPSISVVIPALNEEENIPHVLATIPRALLEAEGCEVEVIVVDNLSHDRTAEVARELGATVVLQAARGYGNAYHAGFAAARGEVIVTGDADCTYPFDAIPELLDVFSRRSLDFLNTNRLQPTNRGAMKPSHTIGNLLLTLTSRSLFPGPFRDSQSGMWVFRRRIWSHLDVRSGGMAFSQEIKNEAWLKGFRCAEVPIEYRKRGGVVKLNAFRDGTRNVSQLAAHRLRADRRKRLIRPLPSSAKPVVDPAGPAH</sequence>